<dbReference type="GO" id="GO:0003729">
    <property type="term" value="F:mRNA binding"/>
    <property type="evidence" value="ECO:0000318"/>
    <property type="project" value="GO_Central"/>
</dbReference>
<keyword evidence="2" id="KW-0677">Repeat</keyword>
<reference evidence="4 6" key="2">
    <citation type="journal article" date="2018" name="Plant J.">
        <title>The Physcomitrella patens chromosome-scale assembly reveals moss genome structure and evolution.</title>
        <authorList>
            <person name="Lang D."/>
            <person name="Ullrich K.K."/>
            <person name="Murat F."/>
            <person name="Fuchs J."/>
            <person name="Jenkins J."/>
            <person name="Haas F.B."/>
            <person name="Piednoel M."/>
            <person name="Gundlach H."/>
            <person name="Van Bel M."/>
            <person name="Meyberg R."/>
            <person name="Vives C."/>
            <person name="Morata J."/>
            <person name="Symeonidi A."/>
            <person name="Hiss M."/>
            <person name="Muchero W."/>
            <person name="Kamisugi Y."/>
            <person name="Saleh O."/>
            <person name="Blanc G."/>
            <person name="Decker E.L."/>
            <person name="van Gessel N."/>
            <person name="Grimwood J."/>
            <person name="Hayes R.D."/>
            <person name="Graham S.W."/>
            <person name="Gunter L.E."/>
            <person name="McDaniel S.F."/>
            <person name="Hoernstein S.N.W."/>
            <person name="Larsson A."/>
            <person name="Li F.W."/>
            <person name="Perroud P.F."/>
            <person name="Phillips J."/>
            <person name="Ranjan P."/>
            <person name="Rokshar D.S."/>
            <person name="Rothfels C.J."/>
            <person name="Schneider L."/>
            <person name="Shu S."/>
            <person name="Stevenson D.W."/>
            <person name="Thummler F."/>
            <person name="Tillich M."/>
            <person name="Villarreal Aguilar J.C."/>
            <person name="Widiez T."/>
            <person name="Wong G.K."/>
            <person name="Wymore A."/>
            <person name="Zhang Y."/>
            <person name="Zimmer A.D."/>
            <person name="Quatrano R.S."/>
            <person name="Mayer K.F.X."/>
            <person name="Goodstein D."/>
            <person name="Casacuberta J.M."/>
            <person name="Vandepoele K."/>
            <person name="Reski R."/>
            <person name="Cuming A.C."/>
            <person name="Tuskan G.A."/>
            <person name="Maumus F."/>
            <person name="Salse J."/>
            <person name="Schmutz J."/>
            <person name="Rensing S.A."/>
        </authorList>
    </citation>
    <scope>NUCLEOTIDE SEQUENCE [LARGE SCALE GENOMIC DNA]</scope>
    <source>
        <strain evidence="5 6">cv. Gransden 2004</strain>
    </source>
</reference>
<evidence type="ECO:0000256" key="1">
    <source>
        <dbReference type="ARBA" id="ARBA00007626"/>
    </source>
</evidence>
<dbReference type="PROSITE" id="PS51375">
    <property type="entry name" value="PPR"/>
    <property type="match status" value="8"/>
</dbReference>
<dbReference type="Pfam" id="PF13041">
    <property type="entry name" value="PPR_2"/>
    <property type="match status" value="3"/>
</dbReference>
<dbReference type="PANTHER" id="PTHR47447:SF17">
    <property type="entry name" value="OS12G0638900 PROTEIN"/>
    <property type="match status" value="1"/>
</dbReference>
<dbReference type="EnsemblPlants" id="Pp3c17_24090V3.1">
    <property type="protein sequence ID" value="Pp3c17_24090V3.1"/>
    <property type="gene ID" value="Pp3c17_24090"/>
</dbReference>
<comment type="similarity">
    <text evidence="1">Belongs to the PPR family. P subfamily.</text>
</comment>
<feature type="repeat" description="PPR" evidence="3">
    <location>
        <begin position="156"/>
        <end position="190"/>
    </location>
</feature>
<evidence type="ECO:0000256" key="2">
    <source>
        <dbReference type="ARBA" id="ARBA00022737"/>
    </source>
</evidence>
<protein>
    <recommendedName>
        <fullName evidence="7">Pentacotripeptide-repeat region of PRORP domain-containing protein</fullName>
    </recommendedName>
</protein>
<dbReference type="Proteomes" id="UP000006727">
    <property type="component" value="Chromosome 17"/>
</dbReference>
<dbReference type="PANTHER" id="PTHR47447">
    <property type="entry name" value="OS03G0856100 PROTEIN"/>
    <property type="match status" value="1"/>
</dbReference>
<feature type="repeat" description="PPR" evidence="3">
    <location>
        <begin position="542"/>
        <end position="575"/>
    </location>
</feature>
<keyword evidence="6" id="KW-1185">Reference proteome</keyword>
<name>A0A2K1J5B0_PHYPA</name>
<dbReference type="InParanoid" id="A0A2K1J5B0"/>
<dbReference type="InterPro" id="IPR002885">
    <property type="entry name" value="PPR_rpt"/>
</dbReference>
<dbReference type="PaxDb" id="3218-PP1S468_1V6.1"/>
<organism evidence="4">
    <name type="scientific">Physcomitrium patens</name>
    <name type="common">Spreading-leaved earth moss</name>
    <name type="synonym">Physcomitrella patens</name>
    <dbReference type="NCBI Taxonomy" id="3218"/>
    <lineage>
        <taxon>Eukaryota</taxon>
        <taxon>Viridiplantae</taxon>
        <taxon>Streptophyta</taxon>
        <taxon>Embryophyta</taxon>
        <taxon>Bryophyta</taxon>
        <taxon>Bryophytina</taxon>
        <taxon>Bryopsida</taxon>
        <taxon>Funariidae</taxon>
        <taxon>Funariales</taxon>
        <taxon>Funariaceae</taxon>
        <taxon>Physcomitrium</taxon>
    </lineage>
</organism>
<dbReference type="Pfam" id="PF13812">
    <property type="entry name" value="PPR_3"/>
    <property type="match status" value="1"/>
</dbReference>
<proteinExistence type="inferred from homology"/>
<evidence type="ECO:0000313" key="6">
    <source>
        <dbReference type="Proteomes" id="UP000006727"/>
    </source>
</evidence>
<dbReference type="Pfam" id="PF01535">
    <property type="entry name" value="PPR"/>
    <property type="match status" value="1"/>
</dbReference>
<evidence type="ECO:0000256" key="3">
    <source>
        <dbReference type="PROSITE-ProRule" id="PRU00708"/>
    </source>
</evidence>
<dbReference type="Gene3D" id="1.25.40.10">
    <property type="entry name" value="Tetratricopeptide repeat domain"/>
    <property type="match status" value="4"/>
</dbReference>
<evidence type="ECO:0000313" key="5">
    <source>
        <dbReference type="EnsemblPlants" id="Pp3c17_24090V3.1"/>
    </source>
</evidence>
<feature type="repeat" description="PPR" evidence="3">
    <location>
        <begin position="472"/>
        <end position="506"/>
    </location>
</feature>
<dbReference type="AlphaFoldDB" id="A0A2K1J5B0"/>
<reference evidence="4 6" key="1">
    <citation type="journal article" date="2008" name="Science">
        <title>The Physcomitrella genome reveals evolutionary insights into the conquest of land by plants.</title>
        <authorList>
            <person name="Rensing S."/>
            <person name="Lang D."/>
            <person name="Zimmer A."/>
            <person name="Terry A."/>
            <person name="Salamov A."/>
            <person name="Shapiro H."/>
            <person name="Nishiyama T."/>
            <person name="Perroud P.-F."/>
            <person name="Lindquist E."/>
            <person name="Kamisugi Y."/>
            <person name="Tanahashi T."/>
            <person name="Sakakibara K."/>
            <person name="Fujita T."/>
            <person name="Oishi K."/>
            <person name="Shin-I T."/>
            <person name="Kuroki Y."/>
            <person name="Toyoda A."/>
            <person name="Suzuki Y."/>
            <person name="Hashimoto A."/>
            <person name="Yamaguchi K."/>
            <person name="Sugano A."/>
            <person name="Kohara Y."/>
            <person name="Fujiyama A."/>
            <person name="Anterola A."/>
            <person name="Aoki S."/>
            <person name="Ashton N."/>
            <person name="Barbazuk W.B."/>
            <person name="Barker E."/>
            <person name="Bennetzen J."/>
            <person name="Bezanilla M."/>
            <person name="Blankenship R."/>
            <person name="Cho S.H."/>
            <person name="Dutcher S."/>
            <person name="Estelle M."/>
            <person name="Fawcett J.A."/>
            <person name="Gundlach H."/>
            <person name="Hanada K."/>
            <person name="Heyl A."/>
            <person name="Hicks K.A."/>
            <person name="Hugh J."/>
            <person name="Lohr M."/>
            <person name="Mayer K."/>
            <person name="Melkozernov A."/>
            <person name="Murata T."/>
            <person name="Nelson D."/>
            <person name="Pils B."/>
            <person name="Prigge M."/>
            <person name="Reiss B."/>
            <person name="Renner T."/>
            <person name="Rombauts S."/>
            <person name="Rushton P."/>
            <person name="Sanderfoot A."/>
            <person name="Schween G."/>
            <person name="Shiu S.-H."/>
            <person name="Stueber K."/>
            <person name="Theodoulou F.L."/>
            <person name="Tu H."/>
            <person name="Van de Peer Y."/>
            <person name="Verrier P.J."/>
            <person name="Waters E."/>
            <person name="Wood A."/>
            <person name="Yang L."/>
            <person name="Cove D."/>
            <person name="Cuming A."/>
            <person name="Hasebe M."/>
            <person name="Lucas S."/>
            <person name="Mishler D.B."/>
            <person name="Reski R."/>
            <person name="Grigoriev I."/>
            <person name="Quatrano R.S."/>
            <person name="Boore J.L."/>
        </authorList>
    </citation>
    <scope>NUCLEOTIDE SEQUENCE [LARGE SCALE GENOMIC DNA]</scope>
    <source>
        <strain evidence="5 6">cv. Gransden 2004</strain>
    </source>
</reference>
<feature type="repeat" description="PPR" evidence="3">
    <location>
        <begin position="191"/>
        <end position="225"/>
    </location>
</feature>
<feature type="repeat" description="PPR" evidence="3">
    <location>
        <begin position="507"/>
        <end position="541"/>
    </location>
</feature>
<reference evidence="5" key="3">
    <citation type="submission" date="2020-12" db="UniProtKB">
        <authorList>
            <consortium name="EnsemblPlants"/>
        </authorList>
    </citation>
    <scope>IDENTIFICATION</scope>
</reference>
<sequence length="575" mass="64409">MRWAGVQVYIRQTHSWLTQLLVEGIGVGGGGLKGGQYEFRVKSSMSTWRIGSSRNDFIESGYGVDGGGSENKSKSIASHAVIAGQFEELIRKWGPETPQLLDAVQEFFFNWATSKIGYQHNMYTYTALIDLYGRAKNYEAVEEVLAEMCEVGCDVSIVTFSLVMRWYREAKNLAGIRRVLEHMQREGCLPNEYIYTTFIDALDKDTCHEEALAVFKEMRDSNWEPNIFTYNVLIHSLATAGKLDGAREMFGRLPEPHHRPNFVTYTILVTAHVKAGELEKAVHFLKTMMEAGFMPSHGLRSILFTALMAKGRADEVAELTLMCTAMGLKIHHQKSETDGIYGRPPGSARIAGLLISLGPETVSALYNLKSRLPSQFLLNIFTRMSGHPEAVWRFYKWLRSQDAHVSSKYVFAEVLDILGKAGYVEMQLEAFADAEAAKVANGVMYNTLIHSYCTAKQTDVLDNMKERGHRPNVYTYSMLIDLLSRTRNHAHALKMYKEMFKANSKPNVNTYTTLIHSLARTGKVNAANTMFMGLPSLGINPSAVTYTIMIQAFLRAKAAGRALALHEAMRSDGIV</sequence>
<evidence type="ECO:0000313" key="4">
    <source>
        <dbReference type="EMBL" id="PNR36716.1"/>
    </source>
</evidence>
<feature type="repeat" description="PPR" evidence="3">
    <location>
        <begin position="261"/>
        <end position="295"/>
    </location>
</feature>
<evidence type="ECO:0008006" key="7">
    <source>
        <dbReference type="Google" id="ProtNLM"/>
    </source>
</evidence>
<dbReference type="EMBL" id="ABEU02000017">
    <property type="protein sequence ID" value="PNR36716.1"/>
    <property type="molecule type" value="Genomic_DNA"/>
</dbReference>
<dbReference type="InterPro" id="IPR011990">
    <property type="entry name" value="TPR-like_helical_dom_sf"/>
</dbReference>
<accession>A0A2K1J5B0</accession>
<feature type="repeat" description="PPR" evidence="3">
    <location>
        <begin position="121"/>
        <end position="155"/>
    </location>
</feature>
<gene>
    <name evidence="4" type="ORF">PHYPA_022567</name>
</gene>
<feature type="repeat" description="PPR" evidence="3">
    <location>
        <begin position="226"/>
        <end position="260"/>
    </location>
</feature>
<dbReference type="Gramene" id="Pp3c17_24090V3.1">
    <property type="protein sequence ID" value="Pp3c17_24090V3.1"/>
    <property type="gene ID" value="Pp3c17_24090"/>
</dbReference>
<dbReference type="NCBIfam" id="TIGR00756">
    <property type="entry name" value="PPR"/>
    <property type="match status" value="7"/>
</dbReference>